<dbReference type="AlphaFoldDB" id="A0A0L8GJ60"/>
<proteinExistence type="predicted"/>
<protein>
    <submittedName>
        <fullName evidence="2">Uncharacterized protein</fullName>
    </submittedName>
</protein>
<keyword evidence="1" id="KW-0812">Transmembrane</keyword>
<accession>A0A0L8GJ60</accession>
<feature type="transmembrane region" description="Helical" evidence="1">
    <location>
        <begin position="25"/>
        <end position="42"/>
    </location>
</feature>
<keyword evidence="1" id="KW-0472">Membrane</keyword>
<organism evidence="2">
    <name type="scientific">Octopus bimaculoides</name>
    <name type="common">California two-spotted octopus</name>
    <dbReference type="NCBI Taxonomy" id="37653"/>
    <lineage>
        <taxon>Eukaryota</taxon>
        <taxon>Metazoa</taxon>
        <taxon>Spiralia</taxon>
        <taxon>Lophotrochozoa</taxon>
        <taxon>Mollusca</taxon>
        <taxon>Cephalopoda</taxon>
        <taxon>Coleoidea</taxon>
        <taxon>Octopodiformes</taxon>
        <taxon>Octopoda</taxon>
        <taxon>Incirrata</taxon>
        <taxon>Octopodidae</taxon>
        <taxon>Octopus</taxon>
    </lineage>
</organism>
<sequence>MKQNIEICWCATRRRNILMFWFRRLLQRIAVFFLVKAMWLRIKSNELIK</sequence>
<reference evidence="2" key="1">
    <citation type="submission" date="2015-07" db="EMBL/GenBank/DDBJ databases">
        <title>MeaNS - Measles Nucleotide Surveillance Program.</title>
        <authorList>
            <person name="Tran T."/>
            <person name="Druce J."/>
        </authorList>
    </citation>
    <scope>NUCLEOTIDE SEQUENCE</scope>
    <source>
        <strain evidence="2">UCB-OBI-ISO-001</strain>
        <tissue evidence="2">Gonad</tissue>
    </source>
</reference>
<dbReference type="EMBL" id="KQ421602">
    <property type="protein sequence ID" value="KOF77036.1"/>
    <property type="molecule type" value="Genomic_DNA"/>
</dbReference>
<name>A0A0L8GJ60_OCTBM</name>
<keyword evidence="1" id="KW-1133">Transmembrane helix</keyword>
<gene>
    <name evidence="2" type="ORF">OCBIM_22032585mg</name>
</gene>
<evidence type="ECO:0000313" key="2">
    <source>
        <dbReference type="EMBL" id="KOF77036.1"/>
    </source>
</evidence>
<evidence type="ECO:0000256" key="1">
    <source>
        <dbReference type="SAM" id="Phobius"/>
    </source>
</evidence>